<evidence type="ECO:0008006" key="3">
    <source>
        <dbReference type="Google" id="ProtNLM"/>
    </source>
</evidence>
<accession>A0ABR2L1Z9</accession>
<evidence type="ECO:0000313" key="1">
    <source>
        <dbReference type="EMBL" id="KAK8896270.1"/>
    </source>
</evidence>
<reference evidence="1 2" key="1">
    <citation type="submission" date="2024-04" db="EMBL/GenBank/DDBJ databases">
        <title>Tritrichomonas musculus Genome.</title>
        <authorList>
            <person name="Alves-Ferreira E."/>
            <person name="Grigg M."/>
            <person name="Lorenzi H."/>
            <person name="Galac M."/>
        </authorList>
    </citation>
    <scope>NUCLEOTIDE SEQUENCE [LARGE SCALE GENOMIC DNA]</scope>
    <source>
        <strain evidence="1 2">EAF2021</strain>
    </source>
</reference>
<organism evidence="1 2">
    <name type="scientific">Tritrichomonas musculus</name>
    <dbReference type="NCBI Taxonomy" id="1915356"/>
    <lineage>
        <taxon>Eukaryota</taxon>
        <taxon>Metamonada</taxon>
        <taxon>Parabasalia</taxon>
        <taxon>Tritrichomonadida</taxon>
        <taxon>Tritrichomonadidae</taxon>
        <taxon>Tritrichomonas</taxon>
    </lineage>
</organism>
<dbReference type="InterPro" id="IPR013320">
    <property type="entry name" value="ConA-like_dom_sf"/>
</dbReference>
<dbReference type="Pfam" id="PF07081">
    <property type="entry name" value="DUF1349"/>
    <property type="match status" value="1"/>
</dbReference>
<proteinExistence type="predicted"/>
<dbReference type="SUPFAM" id="SSF49899">
    <property type="entry name" value="Concanavalin A-like lectins/glucanases"/>
    <property type="match status" value="1"/>
</dbReference>
<dbReference type="PANTHER" id="PTHR35332:SF2">
    <property type="entry name" value="REGULATION OF ENOLASE PROTEIN 1"/>
    <property type="match status" value="1"/>
</dbReference>
<dbReference type="InterPro" id="IPR009784">
    <property type="entry name" value="DUF1349"/>
</dbReference>
<sequence>MESWNWLYPPESYEFIGNNGVKIVTKDHSDFWQRTDGDFRHDNGHLLYKKVKGDFTLTAEITFNHTTLYDHCGLCARVDEDNWLKMGFEFNTKEISDLGAVVTNFGYSDWSKEEAPGSINHAYYKLQRKGNDFHIYVSLDGKKYKEIRVTHLHKAEPEIMAGVFACSPQRAGLTCQFTNILIEQ</sequence>
<dbReference type="Gene3D" id="2.60.120.200">
    <property type="match status" value="1"/>
</dbReference>
<dbReference type="EMBL" id="JAPFFF010000002">
    <property type="protein sequence ID" value="KAK8896270.1"/>
    <property type="molecule type" value="Genomic_DNA"/>
</dbReference>
<comment type="caution">
    <text evidence="1">The sequence shown here is derived from an EMBL/GenBank/DDBJ whole genome shotgun (WGS) entry which is preliminary data.</text>
</comment>
<gene>
    <name evidence="1" type="ORF">M9Y10_014167</name>
</gene>
<evidence type="ECO:0000313" key="2">
    <source>
        <dbReference type="Proteomes" id="UP001470230"/>
    </source>
</evidence>
<protein>
    <recommendedName>
        <fullName evidence="3">DUF1349 domain-containing protein</fullName>
    </recommendedName>
</protein>
<keyword evidence="2" id="KW-1185">Reference proteome</keyword>
<name>A0ABR2L1Z9_9EUKA</name>
<dbReference type="Proteomes" id="UP001470230">
    <property type="component" value="Unassembled WGS sequence"/>
</dbReference>
<dbReference type="PANTHER" id="PTHR35332">
    <property type="entry name" value="REGULATION OF ENOLASE PROTEIN 1"/>
    <property type="match status" value="1"/>
</dbReference>